<evidence type="ECO:0000313" key="1">
    <source>
        <dbReference type="EMBL" id="MEQ2312350.1"/>
    </source>
</evidence>
<sequence>MLTHDWFNTRRFDWLEELKKHLPFDRDVNKHALSMREGNNGGLSVVTEKIQFVSTQFLALCGRNPLLYPSVCSMCYLECQDDYRHFSPNC</sequence>
<name>A0ABV1A3J6_9TELE</name>
<dbReference type="Proteomes" id="UP001469553">
    <property type="component" value="Unassembled WGS sequence"/>
</dbReference>
<protein>
    <submittedName>
        <fullName evidence="1">Uncharacterized protein</fullName>
    </submittedName>
</protein>
<proteinExistence type="predicted"/>
<gene>
    <name evidence="1" type="ORF">AMECASPLE_030010</name>
</gene>
<accession>A0ABV1A3J6</accession>
<reference evidence="1 2" key="1">
    <citation type="submission" date="2021-06" db="EMBL/GenBank/DDBJ databases">
        <authorList>
            <person name="Palmer J.M."/>
        </authorList>
    </citation>
    <scope>NUCLEOTIDE SEQUENCE [LARGE SCALE GENOMIC DNA]</scope>
    <source>
        <strain evidence="1 2">AS_MEX2019</strain>
        <tissue evidence="1">Muscle</tissue>
    </source>
</reference>
<dbReference type="InterPro" id="IPR036058">
    <property type="entry name" value="Kazal_dom_sf"/>
</dbReference>
<dbReference type="SUPFAM" id="SSF100895">
    <property type="entry name" value="Kazal-type serine protease inhibitors"/>
    <property type="match status" value="1"/>
</dbReference>
<comment type="caution">
    <text evidence="1">The sequence shown here is derived from an EMBL/GenBank/DDBJ whole genome shotgun (WGS) entry which is preliminary data.</text>
</comment>
<evidence type="ECO:0000313" key="2">
    <source>
        <dbReference type="Proteomes" id="UP001469553"/>
    </source>
</evidence>
<organism evidence="1 2">
    <name type="scientific">Ameca splendens</name>
    <dbReference type="NCBI Taxonomy" id="208324"/>
    <lineage>
        <taxon>Eukaryota</taxon>
        <taxon>Metazoa</taxon>
        <taxon>Chordata</taxon>
        <taxon>Craniata</taxon>
        <taxon>Vertebrata</taxon>
        <taxon>Euteleostomi</taxon>
        <taxon>Actinopterygii</taxon>
        <taxon>Neopterygii</taxon>
        <taxon>Teleostei</taxon>
        <taxon>Neoteleostei</taxon>
        <taxon>Acanthomorphata</taxon>
        <taxon>Ovalentaria</taxon>
        <taxon>Atherinomorphae</taxon>
        <taxon>Cyprinodontiformes</taxon>
        <taxon>Goodeidae</taxon>
        <taxon>Ameca</taxon>
    </lineage>
</organism>
<keyword evidence="2" id="KW-1185">Reference proteome</keyword>
<dbReference type="EMBL" id="JAHRIP010078751">
    <property type="protein sequence ID" value="MEQ2312350.1"/>
    <property type="molecule type" value="Genomic_DNA"/>
</dbReference>